<dbReference type="Proteomes" id="UP000031532">
    <property type="component" value="Unassembled WGS sequence"/>
</dbReference>
<evidence type="ECO:0000256" key="1">
    <source>
        <dbReference type="ARBA" id="ARBA00004477"/>
    </source>
</evidence>
<keyword evidence="4" id="KW-0328">Glycosyltransferase</keyword>
<dbReference type="GO" id="GO:0016020">
    <property type="term" value="C:membrane"/>
    <property type="evidence" value="ECO:0007669"/>
    <property type="project" value="GOC"/>
</dbReference>
<gene>
    <name evidence="11" type="ORF">QH73_0003295</name>
</gene>
<keyword evidence="6 10" id="KW-0812">Transmembrane</keyword>
<comment type="caution">
    <text evidence="11">The sequence shown here is derived from an EMBL/GenBank/DDBJ whole genome shotgun (WGS) entry which is preliminary data.</text>
</comment>
<evidence type="ECO:0000256" key="8">
    <source>
        <dbReference type="ARBA" id="ARBA00022989"/>
    </source>
</evidence>
<reference evidence="11 12" key="1">
    <citation type="journal article" date="2015" name="Genome Announc.">
        <title>Draft Genome Sequence of the Terrestrial Cyanobacterium Scytonema millei VB511283, Isolated from Eastern India.</title>
        <authorList>
            <person name="Sen D."/>
            <person name="Chandrababunaidu M.M."/>
            <person name="Singh D."/>
            <person name="Sanghi N."/>
            <person name="Ghorai A."/>
            <person name="Mishra G.P."/>
            <person name="Madduluri M."/>
            <person name="Adhikary S.P."/>
            <person name="Tripathy S."/>
        </authorList>
    </citation>
    <scope>NUCLEOTIDE SEQUENCE [LARGE SCALE GENOMIC DNA]</scope>
    <source>
        <strain evidence="11 12">VB511283</strain>
    </source>
</reference>
<evidence type="ECO:0000313" key="11">
    <source>
        <dbReference type="EMBL" id="NHC33696.1"/>
    </source>
</evidence>
<keyword evidence="5" id="KW-0808">Transferase</keyword>
<organism evidence="11 12">
    <name type="scientific">Scytonema millei VB511283</name>
    <dbReference type="NCBI Taxonomy" id="1245923"/>
    <lineage>
        <taxon>Bacteria</taxon>
        <taxon>Bacillati</taxon>
        <taxon>Cyanobacteriota</taxon>
        <taxon>Cyanophyceae</taxon>
        <taxon>Nostocales</taxon>
        <taxon>Scytonemataceae</taxon>
        <taxon>Scytonema</taxon>
    </lineage>
</organism>
<comment type="subcellular location">
    <subcellularLocation>
        <location evidence="1">Endoplasmic reticulum membrane</location>
        <topology evidence="1">Multi-pass membrane protein</topology>
    </subcellularLocation>
</comment>
<feature type="transmembrane region" description="Helical" evidence="10">
    <location>
        <begin position="385"/>
        <end position="405"/>
    </location>
</feature>
<protein>
    <recommendedName>
        <fullName evidence="13">Glycosyltransferase RgtA/B/C/D-like domain-containing protein</fullName>
    </recommendedName>
</protein>
<dbReference type="GO" id="GO:0004376">
    <property type="term" value="F:GPI mannosyltransferase activity"/>
    <property type="evidence" value="ECO:0007669"/>
    <property type="project" value="InterPro"/>
</dbReference>
<keyword evidence="7" id="KW-0256">Endoplasmic reticulum</keyword>
<feature type="transmembrane region" description="Helical" evidence="10">
    <location>
        <begin position="132"/>
        <end position="154"/>
    </location>
</feature>
<dbReference type="GO" id="GO:0031501">
    <property type="term" value="C:mannosyltransferase complex"/>
    <property type="evidence" value="ECO:0007669"/>
    <property type="project" value="TreeGrafter"/>
</dbReference>
<evidence type="ECO:0000256" key="10">
    <source>
        <dbReference type="SAM" id="Phobius"/>
    </source>
</evidence>
<dbReference type="GO" id="GO:0000009">
    <property type="term" value="F:alpha-1,6-mannosyltransferase activity"/>
    <property type="evidence" value="ECO:0007669"/>
    <property type="project" value="InterPro"/>
</dbReference>
<evidence type="ECO:0000256" key="9">
    <source>
        <dbReference type="ARBA" id="ARBA00023136"/>
    </source>
</evidence>
<comment type="pathway">
    <text evidence="2">Glycolipid biosynthesis; glycosylphosphatidylinositol-anchor biosynthesis.</text>
</comment>
<dbReference type="EMBL" id="JTJC03000001">
    <property type="protein sequence ID" value="NHC33696.1"/>
    <property type="molecule type" value="Genomic_DNA"/>
</dbReference>
<keyword evidence="9 10" id="KW-0472">Membrane</keyword>
<dbReference type="OrthoDB" id="151635at2"/>
<feature type="transmembrane region" description="Helical" evidence="10">
    <location>
        <begin position="174"/>
        <end position="207"/>
    </location>
</feature>
<keyword evidence="3" id="KW-0337">GPI-anchor biosynthesis</keyword>
<feature type="transmembrane region" description="Helical" evidence="10">
    <location>
        <begin position="103"/>
        <end position="123"/>
    </location>
</feature>
<evidence type="ECO:0000256" key="7">
    <source>
        <dbReference type="ARBA" id="ARBA00022824"/>
    </source>
</evidence>
<evidence type="ECO:0000256" key="5">
    <source>
        <dbReference type="ARBA" id="ARBA00022679"/>
    </source>
</evidence>
<dbReference type="PANTHER" id="PTHR12468">
    <property type="entry name" value="GPI MANNOSYLTRANSFERASE 2"/>
    <property type="match status" value="1"/>
</dbReference>
<evidence type="ECO:0000313" key="12">
    <source>
        <dbReference type="Proteomes" id="UP000031532"/>
    </source>
</evidence>
<feature type="transmembrane region" description="Helical" evidence="10">
    <location>
        <begin position="291"/>
        <end position="310"/>
    </location>
</feature>
<evidence type="ECO:0008006" key="13">
    <source>
        <dbReference type="Google" id="ProtNLM"/>
    </source>
</evidence>
<feature type="transmembrane region" description="Helical" evidence="10">
    <location>
        <begin position="330"/>
        <end position="348"/>
    </location>
</feature>
<dbReference type="PANTHER" id="PTHR12468:SF2">
    <property type="entry name" value="GPI MANNOSYLTRANSFERASE 2"/>
    <property type="match status" value="1"/>
</dbReference>
<keyword evidence="8 10" id="KW-1133">Transmembrane helix</keyword>
<evidence type="ECO:0000256" key="6">
    <source>
        <dbReference type="ARBA" id="ARBA00022692"/>
    </source>
</evidence>
<dbReference type="GO" id="GO:0006506">
    <property type="term" value="P:GPI anchor biosynthetic process"/>
    <property type="evidence" value="ECO:0007669"/>
    <property type="project" value="UniProtKB-KW"/>
</dbReference>
<accession>A0A9X5E1P5</accession>
<dbReference type="InterPro" id="IPR007315">
    <property type="entry name" value="PIG-V/Gpi18"/>
</dbReference>
<feature type="transmembrane region" description="Helical" evidence="10">
    <location>
        <begin position="227"/>
        <end position="249"/>
    </location>
</feature>
<feature type="transmembrane region" description="Helical" evidence="10">
    <location>
        <begin position="12"/>
        <end position="36"/>
    </location>
</feature>
<proteinExistence type="predicted"/>
<evidence type="ECO:0000256" key="4">
    <source>
        <dbReference type="ARBA" id="ARBA00022676"/>
    </source>
</evidence>
<evidence type="ECO:0000256" key="2">
    <source>
        <dbReference type="ARBA" id="ARBA00004687"/>
    </source>
</evidence>
<evidence type="ECO:0000256" key="3">
    <source>
        <dbReference type="ARBA" id="ARBA00022502"/>
    </source>
</evidence>
<dbReference type="AlphaFoldDB" id="A0A9X5E1P5"/>
<name>A0A9X5E1P5_9CYAN</name>
<feature type="transmembrane region" description="Helical" evidence="10">
    <location>
        <begin position="354"/>
        <end position="373"/>
    </location>
</feature>
<sequence>MLNIIGFKRYPRIYQAICLGLGFTLIQVLFGCLFSNSQNLVEGYSKLCRWDCDWYTHIIEHGYRSTIPPTPQNPDLSNVAFFPGYPVIAGVIKNVFNLPTQTALLLVAQIACWGFWTYVFLFFQRWRISDKLALCGAIAILVHPAAFYLVAGYSESLFLMMLLGFLYWTASKKRIAWILAATHGFVMTATRVVGLPIAIYPLFHFWLFSAKDRKAKPFRFWQKSSKYFLVSAVSILGSLLFFAFCHFKFGAWNFYMQTQAIGWGVKPNYLAIFKPESYFAFLDPKILNLPGVINAISVPFALISFFIVFLLERKAVPFLTEGSWKQRAEFYVAGWLLFYLSACGMSSLSMTSMIRYTFCVHVVLVIATIHLISRTQFYRLFNQKWIVFLLLLMATPSFLLQMKFVGMFTNMEWVA</sequence>
<keyword evidence="12" id="KW-1185">Reference proteome</keyword>